<dbReference type="SUPFAM" id="SSF53448">
    <property type="entry name" value="Nucleotide-diphospho-sugar transferases"/>
    <property type="match status" value="1"/>
</dbReference>
<feature type="transmembrane region" description="Helical" evidence="1">
    <location>
        <begin position="17"/>
        <end position="39"/>
    </location>
</feature>
<evidence type="ECO:0000256" key="1">
    <source>
        <dbReference type="SAM" id="Phobius"/>
    </source>
</evidence>
<dbReference type="EMBL" id="PEUS01000006">
    <property type="protein sequence ID" value="PIV14210.1"/>
    <property type="molecule type" value="Genomic_DNA"/>
</dbReference>
<feature type="transmembrane region" description="Helical" evidence="1">
    <location>
        <begin position="430"/>
        <end position="452"/>
    </location>
</feature>
<accession>A0A2M7BZP8</accession>
<comment type="caution">
    <text evidence="2">The sequence shown here is derived from an EMBL/GenBank/DDBJ whole genome shotgun (WGS) entry which is preliminary data.</text>
</comment>
<dbReference type="AlphaFoldDB" id="A0A2M7BZP8"/>
<dbReference type="PANTHER" id="PTHR36851">
    <property type="entry name" value="UNNAMED PRODUCT"/>
    <property type="match status" value="1"/>
</dbReference>
<feature type="non-terminal residue" evidence="2">
    <location>
        <position position="1"/>
    </location>
</feature>
<protein>
    <recommendedName>
        <fullName evidence="4">Glycosyltransferase 2-like domain-containing protein</fullName>
    </recommendedName>
</protein>
<evidence type="ECO:0000313" key="2">
    <source>
        <dbReference type="EMBL" id="PIV14210.1"/>
    </source>
</evidence>
<gene>
    <name evidence="2" type="ORF">COS44_00175</name>
</gene>
<feature type="transmembrane region" description="Helical" evidence="1">
    <location>
        <begin position="357"/>
        <end position="377"/>
    </location>
</feature>
<name>A0A2M7BZP8_9BACT</name>
<proteinExistence type="predicted"/>
<reference evidence="3" key="1">
    <citation type="submission" date="2017-09" db="EMBL/GenBank/DDBJ databases">
        <title>Depth-based differentiation of microbial function through sediment-hosted aquifers and enrichment of novel symbionts in the deep terrestrial subsurface.</title>
        <authorList>
            <person name="Probst A.J."/>
            <person name="Ladd B."/>
            <person name="Jarett J.K."/>
            <person name="Geller-Mcgrath D.E."/>
            <person name="Sieber C.M.K."/>
            <person name="Emerson J.B."/>
            <person name="Anantharaman K."/>
            <person name="Thomas B.C."/>
            <person name="Malmstrom R."/>
            <person name="Stieglmeier M."/>
            <person name="Klingl A."/>
            <person name="Woyke T."/>
            <person name="Ryan C.M."/>
            <person name="Banfield J.F."/>
        </authorList>
    </citation>
    <scope>NUCLEOTIDE SEQUENCE [LARGE SCALE GENOMIC DNA]</scope>
</reference>
<evidence type="ECO:0000313" key="3">
    <source>
        <dbReference type="Proteomes" id="UP000228816"/>
    </source>
</evidence>
<dbReference type="PANTHER" id="PTHR36851:SF1">
    <property type="entry name" value="GLYCO_TRANS_2-LIKE DOMAIN-CONTAINING PROTEIN"/>
    <property type="match status" value="1"/>
</dbReference>
<keyword evidence="1" id="KW-0812">Transmembrane</keyword>
<dbReference type="InterPro" id="IPR029044">
    <property type="entry name" value="Nucleotide-diphossugar_trans"/>
</dbReference>
<sequence length="478" mass="55573">SLITLSFALFFSWLRPVWVAIFIILFDLYWTLKVFYLSSHQIVSFRRMRKYLKTDWQEKLKDFPKCKDIYQLVILPMAKENWEVVEETLESLKNCVYPKDKMIIVLAQEESGGEAAEKIGELAQEHYGKCFHRFLVTVHPENLEGEVRGKGSNMAFAGKEIRKTIEKEKIPLKSIIVSAFDIDTKVFPQYFLCLTYHYLTAQNPERSSFQPIPLYHNNIWQSPALTRVVAASNSFWQMMQQEKPEQLVTYSSHSMPAAVFFGVGYPSNVVSDDSRIFWKSFLKFDGDYQVVPLYYPVSMDVVVGKSFGRTILNQYKQQKRWAWGCIEIPYIIFGFLKNKKIPLGKKIFHSLVLLDGFWSWACASLLIFFLGWLPLLLGGEEFNISLLSYNLPRLTGFILTFSMIGMITGALINICFIPPRPKKMSWLKNLSMILQWFLLPFTLIIFGAFPALDAQIRLILGKHLEFWNTPKPRKNYSR</sequence>
<keyword evidence="1" id="KW-1133">Transmembrane helix</keyword>
<keyword evidence="1" id="KW-0472">Membrane</keyword>
<dbReference type="Gene3D" id="3.90.550.10">
    <property type="entry name" value="Spore Coat Polysaccharide Biosynthesis Protein SpsA, Chain A"/>
    <property type="match status" value="1"/>
</dbReference>
<organism evidence="2 3">
    <name type="scientific">bacterium (Candidatus Gribaldobacteria) CG03_land_8_20_14_0_80_36_40</name>
    <dbReference type="NCBI Taxonomy" id="2014271"/>
    <lineage>
        <taxon>Bacteria</taxon>
        <taxon>Candidatus Gribaldobacteria</taxon>
    </lineage>
</organism>
<evidence type="ECO:0008006" key="4">
    <source>
        <dbReference type="Google" id="ProtNLM"/>
    </source>
</evidence>
<feature type="transmembrane region" description="Helical" evidence="1">
    <location>
        <begin position="397"/>
        <end position="418"/>
    </location>
</feature>
<dbReference type="Proteomes" id="UP000228816">
    <property type="component" value="Unassembled WGS sequence"/>
</dbReference>